<gene>
    <name evidence="3" type="ORF">HDA39_008363</name>
</gene>
<dbReference type="NCBIfam" id="NF006056">
    <property type="entry name" value="PRK08204.1"/>
    <property type="match status" value="1"/>
</dbReference>
<dbReference type="PANTHER" id="PTHR43794">
    <property type="entry name" value="AMINOHYDROLASE SSNA-RELATED"/>
    <property type="match status" value="1"/>
</dbReference>
<dbReference type="SUPFAM" id="SSF51338">
    <property type="entry name" value="Composite domain of metallo-dependent hydrolases"/>
    <property type="match status" value="1"/>
</dbReference>
<keyword evidence="1 3" id="KW-0378">Hydrolase</keyword>
<evidence type="ECO:0000256" key="1">
    <source>
        <dbReference type="ARBA" id="ARBA00022801"/>
    </source>
</evidence>
<comment type="caution">
    <text evidence="3">The sequence shown here is derived from an EMBL/GenBank/DDBJ whole genome shotgun (WGS) entry which is preliminary data.</text>
</comment>
<protein>
    <submittedName>
        <fullName evidence="3">Cytosine/adenosine deaminase-related metal-dependent hydrolase</fullName>
    </submittedName>
</protein>
<dbReference type="EMBL" id="JACHMY010000001">
    <property type="protein sequence ID" value="MBB5841629.1"/>
    <property type="molecule type" value="Genomic_DNA"/>
</dbReference>
<dbReference type="SUPFAM" id="SSF51556">
    <property type="entry name" value="Metallo-dependent hydrolases"/>
    <property type="match status" value="1"/>
</dbReference>
<dbReference type="GO" id="GO:0016810">
    <property type="term" value="F:hydrolase activity, acting on carbon-nitrogen (but not peptide) bonds"/>
    <property type="evidence" value="ECO:0007669"/>
    <property type="project" value="InterPro"/>
</dbReference>
<dbReference type="InterPro" id="IPR050287">
    <property type="entry name" value="MTA/SAH_deaminase"/>
</dbReference>
<dbReference type="PANTHER" id="PTHR43794:SF11">
    <property type="entry name" value="AMIDOHYDROLASE-RELATED DOMAIN-CONTAINING PROTEIN"/>
    <property type="match status" value="1"/>
</dbReference>
<evidence type="ECO:0000313" key="4">
    <source>
        <dbReference type="Proteomes" id="UP000549971"/>
    </source>
</evidence>
<dbReference type="InterPro" id="IPR011059">
    <property type="entry name" value="Metal-dep_hydrolase_composite"/>
</dbReference>
<dbReference type="Gene3D" id="3.20.20.140">
    <property type="entry name" value="Metal-dependent hydrolases"/>
    <property type="match status" value="1"/>
</dbReference>
<keyword evidence="4" id="KW-1185">Reference proteome</keyword>
<dbReference type="InterPro" id="IPR032466">
    <property type="entry name" value="Metal_Hydrolase"/>
</dbReference>
<name>A0A7W9JGR4_9ACTN</name>
<reference evidence="3 4" key="1">
    <citation type="submission" date="2020-08" db="EMBL/GenBank/DDBJ databases">
        <title>Sequencing the genomes of 1000 actinobacteria strains.</title>
        <authorList>
            <person name="Klenk H.-P."/>
        </authorList>
    </citation>
    <scope>NUCLEOTIDE SEQUENCE [LARGE SCALE GENOMIC DNA]</scope>
    <source>
        <strain evidence="3 4">DSM 28967</strain>
    </source>
</reference>
<feature type="domain" description="Amidohydrolase-related" evidence="2">
    <location>
        <begin position="43"/>
        <end position="394"/>
    </location>
</feature>
<evidence type="ECO:0000259" key="2">
    <source>
        <dbReference type="Pfam" id="PF01979"/>
    </source>
</evidence>
<dbReference type="Gene3D" id="2.30.40.10">
    <property type="entry name" value="Urease, subunit C, domain 1"/>
    <property type="match status" value="1"/>
</dbReference>
<accession>A0A7W9JGR4</accession>
<dbReference type="Proteomes" id="UP000549971">
    <property type="component" value="Unassembled WGS sequence"/>
</dbReference>
<proteinExistence type="predicted"/>
<dbReference type="Pfam" id="PF01979">
    <property type="entry name" value="Amidohydro_1"/>
    <property type="match status" value="1"/>
</dbReference>
<organism evidence="3 4">
    <name type="scientific">Kribbella italica</name>
    <dbReference type="NCBI Taxonomy" id="1540520"/>
    <lineage>
        <taxon>Bacteria</taxon>
        <taxon>Bacillati</taxon>
        <taxon>Actinomycetota</taxon>
        <taxon>Actinomycetes</taxon>
        <taxon>Propionibacteriales</taxon>
        <taxon>Kribbellaceae</taxon>
        <taxon>Kribbella</taxon>
    </lineage>
</organism>
<dbReference type="AlphaFoldDB" id="A0A7W9JGR4"/>
<dbReference type="InterPro" id="IPR006680">
    <property type="entry name" value="Amidohydro-rel"/>
</dbReference>
<sequence length="437" mass="47215">MDPARGVVPRADVLVIDGRIAAIGRRLRAPADAAVLDLQGKLVQPGMIDTHRHMWQTVLRGIAADWTLGNYVDLMFGRFGPLFTPDDVYAGSLLGAIEAVDSGTTTVVDWSHNMRTPQHADAVVDALLDSGARARLAYGNYAEPAQDWVLRGDIDRLRSERFPTADERVTLQIALDVFTADFPERPAWTWARDRGFEITTHAGVVGRQPADLPERLRDAGLLLPSTTYVHATTFTDESYRLIAESGGTASVAAESDLHGGQGYPPTEKLRRYGIPTSLSVDTVTWFSGDMFHAMRATLAADRGLAHLRAHEQGGLVDINELRALDVLAHATIGGARSMGLQDQLGSLTPGKRADIVVLDTSSPHMTPMINPVGAAVLQASTSDVDTVVVGGRVVKRNGELLGNGFARARRLADASRDRLRAAAGEKLWREALNPSGR</sequence>
<evidence type="ECO:0000313" key="3">
    <source>
        <dbReference type="EMBL" id="MBB5841629.1"/>
    </source>
</evidence>